<evidence type="ECO:0000256" key="1">
    <source>
        <dbReference type="ARBA" id="ARBA00004141"/>
    </source>
</evidence>
<comment type="subcellular location">
    <subcellularLocation>
        <location evidence="1">Membrane</location>
        <topology evidence="1">Multi-pass membrane protein</topology>
    </subcellularLocation>
</comment>
<evidence type="ECO:0000313" key="6">
    <source>
        <dbReference type="EMBL" id="CAA9418013.1"/>
    </source>
</evidence>
<dbReference type="Pfam" id="PF13564">
    <property type="entry name" value="DoxX_2"/>
    <property type="match status" value="1"/>
</dbReference>
<feature type="transmembrane region" description="Helical" evidence="5">
    <location>
        <begin position="66"/>
        <end position="88"/>
    </location>
</feature>
<gene>
    <name evidence="6" type="ORF">AVDCRST_MAG03-2339</name>
</gene>
<organism evidence="6">
    <name type="scientific">uncultured Rubrobacteraceae bacterium</name>
    <dbReference type="NCBI Taxonomy" id="349277"/>
    <lineage>
        <taxon>Bacteria</taxon>
        <taxon>Bacillati</taxon>
        <taxon>Actinomycetota</taxon>
        <taxon>Rubrobacteria</taxon>
        <taxon>Rubrobacterales</taxon>
        <taxon>Rubrobacteraceae</taxon>
        <taxon>environmental samples</taxon>
    </lineage>
</organism>
<dbReference type="AlphaFoldDB" id="A0A6J4PRQ8"/>
<evidence type="ECO:0000256" key="4">
    <source>
        <dbReference type="ARBA" id="ARBA00023136"/>
    </source>
</evidence>
<keyword evidence="4 5" id="KW-0472">Membrane</keyword>
<reference evidence="6" key="1">
    <citation type="submission" date="2020-02" db="EMBL/GenBank/DDBJ databases">
        <authorList>
            <person name="Meier V. D."/>
        </authorList>
    </citation>
    <scope>NUCLEOTIDE SEQUENCE</scope>
    <source>
        <strain evidence="6">AVDCRST_MAG03</strain>
    </source>
</reference>
<dbReference type="InterPro" id="IPR032808">
    <property type="entry name" value="DoxX"/>
</dbReference>
<name>A0A6J4PRQ8_9ACTN</name>
<keyword evidence="2 5" id="KW-0812">Transmembrane</keyword>
<sequence length="121" mass="13175">MNTALWVAQIMLAFLFLAHGLMYLYPPDSVSKVLRKMPFSIGFFRFLGIAEVLAAPGLTLPGWTGLLPWLTPLAATGLALIVGGAAVFHLREGEWLQAFVTAAVFALVAFVAVTRWFVIPL</sequence>
<evidence type="ECO:0000256" key="2">
    <source>
        <dbReference type="ARBA" id="ARBA00022692"/>
    </source>
</evidence>
<feature type="transmembrane region" description="Helical" evidence="5">
    <location>
        <begin position="37"/>
        <end position="60"/>
    </location>
</feature>
<keyword evidence="3 5" id="KW-1133">Transmembrane helix</keyword>
<accession>A0A6J4PRQ8</accession>
<evidence type="ECO:0008006" key="7">
    <source>
        <dbReference type="Google" id="ProtNLM"/>
    </source>
</evidence>
<feature type="transmembrane region" description="Helical" evidence="5">
    <location>
        <begin position="6"/>
        <end position="25"/>
    </location>
</feature>
<evidence type="ECO:0000256" key="3">
    <source>
        <dbReference type="ARBA" id="ARBA00022989"/>
    </source>
</evidence>
<dbReference type="EMBL" id="CADCUT010000145">
    <property type="protein sequence ID" value="CAA9418013.1"/>
    <property type="molecule type" value="Genomic_DNA"/>
</dbReference>
<feature type="transmembrane region" description="Helical" evidence="5">
    <location>
        <begin position="95"/>
        <end position="118"/>
    </location>
</feature>
<proteinExistence type="predicted"/>
<evidence type="ECO:0000256" key="5">
    <source>
        <dbReference type="SAM" id="Phobius"/>
    </source>
</evidence>
<protein>
    <recommendedName>
        <fullName evidence="7">DoxX family protein</fullName>
    </recommendedName>
</protein>
<dbReference type="GO" id="GO:0016020">
    <property type="term" value="C:membrane"/>
    <property type="evidence" value="ECO:0007669"/>
    <property type="project" value="UniProtKB-SubCell"/>
</dbReference>